<reference evidence="3" key="1">
    <citation type="submission" date="2018-02" db="EMBL/GenBank/DDBJ databases">
        <authorList>
            <person name="Hausmann B."/>
        </authorList>
    </citation>
    <scope>NUCLEOTIDE SEQUENCE [LARGE SCALE GENOMIC DNA]</scope>
    <source>
        <strain evidence="3">Peat soil MAG SbA1</strain>
    </source>
</reference>
<evidence type="ECO:0000313" key="3">
    <source>
        <dbReference type="Proteomes" id="UP000238701"/>
    </source>
</evidence>
<evidence type="ECO:0000313" key="2">
    <source>
        <dbReference type="EMBL" id="SPF43848.1"/>
    </source>
</evidence>
<protein>
    <submittedName>
        <fullName evidence="2">Uncharacterized protein</fullName>
    </submittedName>
</protein>
<name>A0A2U3KW44_9BACT</name>
<dbReference type="Proteomes" id="UP000238701">
    <property type="component" value="Unassembled WGS sequence"/>
</dbReference>
<accession>A0A2U3KW44</accession>
<dbReference type="AlphaFoldDB" id="A0A2U3KW44"/>
<feature type="region of interest" description="Disordered" evidence="1">
    <location>
        <begin position="243"/>
        <end position="286"/>
    </location>
</feature>
<proteinExistence type="predicted"/>
<dbReference type="EMBL" id="OMOD01000145">
    <property type="protein sequence ID" value="SPF43848.1"/>
    <property type="molecule type" value="Genomic_DNA"/>
</dbReference>
<evidence type="ECO:0000256" key="1">
    <source>
        <dbReference type="SAM" id="MobiDB-lite"/>
    </source>
</evidence>
<organism evidence="2 3">
    <name type="scientific">Candidatus Sulfotelmatobacter kueseliae</name>
    <dbReference type="NCBI Taxonomy" id="2042962"/>
    <lineage>
        <taxon>Bacteria</taxon>
        <taxon>Pseudomonadati</taxon>
        <taxon>Acidobacteriota</taxon>
        <taxon>Terriglobia</taxon>
        <taxon>Terriglobales</taxon>
        <taxon>Candidatus Korobacteraceae</taxon>
        <taxon>Candidatus Sulfotelmatobacter</taxon>
    </lineage>
</organism>
<sequence length="286" mass="30829">MPNKWSIYTAAVGGGFGVPANSLSIWQYPPNQNPGCCLERFTISPSVPGQTVTTVNIDGAGNVQAARVSAETPGDSNALYGYNNSSNYTLFLDNAWSGGGLFFAENLYTGALCIIDSNGTFSCTGGAASAVVPVNGGSRKVALYAVEAPENWFEDFGSGRLSNGEAVIQLESTFVQTVNTGTDYHVFLTPRGECEGLYIAEVTSGAFTVRELHHGASSVSFDYRIVARRKGYENVRLADKTEDFDKNRFKRPTRPETPPPSPQQMRDPHRPIVTPSVTLLSKPVVE</sequence>
<gene>
    <name evidence="2" type="ORF">SBA1_500001</name>
</gene>